<reference evidence="2 3" key="1">
    <citation type="journal article" date="2018" name="Sci. Rep.">
        <title>Comparative genomics provides insights into the lifestyle and reveals functional heterogeneity of dark septate endophytic fungi.</title>
        <authorList>
            <person name="Knapp D.G."/>
            <person name="Nemeth J.B."/>
            <person name="Barry K."/>
            <person name="Hainaut M."/>
            <person name="Henrissat B."/>
            <person name="Johnson J."/>
            <person name="Kuo A."/>
            <person name="Lim J.H.P."/>
            <person name="Lipzen A."/>
            <person name="Nolan M."/>
            <person name="Ohm R.A."/>
            <person name="Tamas L."/>
            <person name="Grigoriev I.V."/>
            <person name="Spatafora J.W."/>
            <person name="Nagy L.G."/>
            <person name="Kovacs G.M."/>
        </authorList>
    </citation>
    <scope>NUCLEOTIDE SEQUENCE [LARGE SCALE GENOMIC DNA]</scope>
    <source>
        <strain evidence="2 3">DSE2036</strain>
    </source>
</reference>
<dbReference type="Proteomes" id="UP000244855">
    <property type="component" value="Unassembled WGS sequence"/>
</dbReference>
<proteinExistence type="predicted"/>
<name>A0A2V1ECI5_9PLEO</name>
<evidence type="ECO:0000256" key="1">
    <source>
        <dbReference type="SAM" id="MobiDB-lite"/>
    </source>
</evidence>
<feature type="compositionally biased region" description="Basic and acidic residues" evidence="1">
    <location>
        <begin position="12"/>
        <end position="28"/>
    </location>
</feature>
<dbReference type="OrthoDB" id="3902588at2759"/>
<dbReference type="AlphaFoldDB" id="A0A2V1ECI5"/>
<feature type="region of interest" description="Disordered" evidence="1">
    <location>
        <begin position="68"/>
        <end position="100"/>
    </location>
</feature>
<evidence type="ECO:0000313" key="3">
    <source>
        <dbReference type="Proteomes" id="UP000244855"/>
    </source>
</evidence>
<sequence length="560" mass="63175">MFSADLSWTEASVEKVGERRERIAKDRATPPATPSIKSTISSSTSIKSVTKDKILFWTSNLKKAKSLNPIKSVRSDRPGTSRSTTASHSRKTSGSSPRHVEIEVPHHWRDPALQPAWTYSSSLSPNLPSGQPIEPSVHEVPELEADGSSTTNHISDERPWHVKTSRRGKDEAHNTRQFNPGSFAPCIIRRSPDVAELAAVSDVYAPMAVQLTEFRRAYSVRVEACQDLEGLSLQERVDDEFAPLSPVDSHASPNSTWKPPTGWDIGLSAVEQQLQEQESQLQPRRVIDGVAIAHNTLLELTRFQRFIRRMEAAGPKVILDRLKEQWHDIVDSEADEELHLEKQLWVLAAFQLQNFGRFRARPTPACDTGKILELYGNVGESRMPPYTIPHATFSHIRSSTLPSLAPSSELPKLLRECYRLLAPGGMLELRIMDAAPMRRTAGPNMRAWIEDRVSLNLEREFRCSKPCMLVPGWVKEAGFEVADAPVIRLPCAALQQSTEVNEELKALVVQCMWRNMWGDFVDEDAGEGEAMWWWEDDEVMQECLQRETMFECGVIFAHRR</sequence>
<evidence type="ECO:0008006" key="4">
    <source>
        <dbReference type="Google" id="ProtNLM"/>
    </source>
</evidence>
<dbReference type="EMBL" id="KZ805305">
    <property type="protein sequence ID" value="PVI07090.1"/>
    <property type="molecule type" value="Genomic_DNA"/>
</dbReference>
<dbReference type="Gene3D" id="3.40.50.150">
    <property type="entry name" value="Vaccinia Virus protein VP39"/>
    <property type="match status" value="1"/>
</dbReference>
<accession>A0A2V1ECI5</accession>
<keyword evidence="3" id="KW-1185">Reference proteome</keyword>
<dbReference type="SUPFAM" id="SSF53335">
    <property type="entry name" value="S-adenosyl-L-methionine-dependent methyltransferases"/>
    <property type="match status" value="1"/>
</dbReference>
<dbReference type="STRING" id="97972.A0A2V1ECI5"/>
<evidence type="ECO:0000313" key="2">
    <source>
        <dbReference type="EMBL" id="PVI07090.1"/>
    </source>
</evidence>
<feature type="compositionally biased region" description="Polar residues" evidence="1">
    <location>
        <begin position="80"/>
        <end position="96"/>
    </location>
</feature>
<gene>
    <name evidence="2" type="ORF">DM02DRAFT_581002</name>
</gene>
<feature type="compositionally biased region" description="Low complexity" evidence="1">
    <location>
        <begin position="34"/>
        <end position="46"/>
    </location>
</feature>
<protein>
    <recommendedName>
        <fullName evidence="4">Methyltransferase type 11 domain-containing protein</fullName>
    </recommendedName>
</protein>
<dbReference type="InterPro" id="IPR029063">
    <property type="entry name" value="SAM-dependent_MTases_sf"/>
</dbReference>
<organism evidence="2 3">
    <name type="scientific">Periconia macrospinosa</name>
    <dbReference type="NCBI Taxonomy" id="97972"/>
    <lineage>
        <taxon>Eukaryota</taxon>
        <taxon>Fungi</taxon>
        <taxon>Dikarya</taxon>
        <taxon>Ascomycota</taxon>
        <taxon>Pezizomycotina</taxon>
        <taxon>Dothideomycetes</taxon>
        <taxon>Pleosporomycetidae</taxon>
        <taxon>Pleosporales</taxon>
        <taxon>Massarineae</taxon>
        <taxon>Periconiaceae</taxon>
        <taxon>Periconia</taxon>
    </lineage>
</organism>
<feature type="region of interest" description="Disordered" evidence="1">
    <location>
        <begin position="1"/>
        <end position="46"/>
    </location>
</feature>